<dbReference type="PRINTS" id="PR00075">
    <property type="entry name" value="FACDDSATRASE"/>
</dbReference>
<comment type="subcellular location">
    <subcellularLocation>
        <location evidence="1">Membrane</location>
        <topology evidence="1">Multi-pass membrane protein</topology>
    </subcellularLocation>
</comment>
<dbReference type="InterPro" id="IPR015876">
    <property type="entry name" value="Acyl-CoA_DS"/>
</dbReference>
<keyword evidence="4" id="KW-0276">Fatty acid metabolism</keyword>
<keyword evidence="3 10" id="KW-0812">Transmembrane</keyword>
<reference evidence="12 13" key="1">
    <citation type="submission" date="2022-11" db="EMBL/GenBank/DDBJ databases">
        <title>Minimal conservation of predation-associated metabolite biosynthetic gene clusters underscores biosynthetic potential of Myxococcota including descriptions for ten novel species: Archangium lansinium sp. nov., Myxococcus landrumus sp. nov., Nannocystis bai.</title>
        <authorList>
            <person name="Ahearne A."/>
            <person name="Stevens C."/>
            <person name="Dowd S."/>
        </authorList>
    </citation>
    <scope>NUCLEOTIDE SEQUENCE [LARGE SCALE GENOMIC DNA]</scope>
    <source>
        <strain evidence="12 13">NCWAL01</strain>
    </source>
</reference>
<dbReference type="Proteomes" id="UP001221838">
    <property type="component" value="Unassembled WGS sequence"/>
</dbReference>
<dbReference type="EMBL" id="JAQNDM010000002">
    <property type="protein sequence ID" value="MDC0708040.1"/>
    <property type="molecule type" value="Genomic_DNA"/>
</dbReference>
<keyword evidence="7" id="KW-0408">Iron</keyword>
<organism evidence="12 13">
    <name type="scientific">Stigmatella ashevillensis</name>
    <dbReference type="NCBI Taxonomy" id="2995309"/>
    <lineage>
        <taxon>Bacteria</taxon>
        <taxon>Pseudomonadati</taxon>
        <taxon>Myxococcota</taxon>
        <taxon>Myxococcia</taxon>
        <taxon>Myxococcales</taxon>
        <taxon>Cystobacterineae</taxon>
        <taxon>Archangiaceae</taxon>
        <taxon>Stigmatella</taxon>
    </lineage>
</organism>
<dbReference type="PANTHER" id="PTHR11351">
    <property type="entry name" value="ACYL-COA DESATURASE"/>
    <property type="match status" value="1"/>
</dbReference>
<dbReference type="Pfam" id="PF00487">
    <property type="entry name" value="FA_desaturase"/>
    <property type="match status" value="1"/>
</dbReference>
<evidence type="ECO:0000256" key="1">
    <source>
        <dbReference type="ARBA" id="ARBA00004141"/>
    </source>
</evidence>
<proteinExistence type="inferred from homology"/>
<feature type="domain" description="Fatty acid desaturase" evidence="11">
    <location>
        <begin position="7"/>
        <end position="214"/>
    </location>
</feature>
<evidence type="ECO:0000259" key="11">
    <source>
        <dbReference type="Pfam" id="PF00487"/>
    </source>
</evidence>
<evidence type="ECO:0000256" key="7">
    <source>
        <dbReference type="ARBA" id="ARBA00023004"/>
    </source>
</evidence>
<dbReference type="RefSeq" id="WP_272135490.1">
    <property type="nucleotide sequence ID" value="NZ_JAQNDM010000002.1"/>
</dbReference>
<evidence type="ECO:0000256" key="3">
    <source>
        <dbReference type="ARBA" id="ARBA00022692"/>
    </source>
</evidence>
<evidence type="ECO:0000256" key="6">
    <source>
        <dbReference type="ARBA" id="ARBA00023002"/>
    </source>
</evidence>
<evidence type="ECO:0000256" key="5">
    <source>
        <dbReference type="ARBA" id="ARBA00022989"/>
    </source>
</evidence>
<keyword evidence="13" id="KW-1185">Reference proteome</keyword>
<dbReference type="PANTHER" id="PTHR11351:SF33">
    <property type="entry name" value="DELTA-9 FATTY ACID DESATURASE, DESA"/>
    <property type="match status" value="1"/>
</dbReference>
<dbReference type="CDD" id="cd03505">
    <property type="entry name" value="Delta9-FADS-like"/>
    <property type="match status" value="1"/>
</dbReference>
<keyword evidence="9 10" id="KW-0472">Membrane</keyword>
<keyword evidence="8" id="KW-0443">Lipid metabolism</keyword>
<feature type="transmembrane region" description="Helical" evidence="10">
    <location>
        <begin position="133"/>
        <end position="157"/>
    </location>
</feature>
<evidence type="ECO:0000313" key="13">
    <source>
        <dbReference type="Proteomes" id="UP001221838"/>
    </source>
</evidence>
<dbReference type="InterPro" id="IPR005804">
    <property type="entry name" value="FA_desaturase_dom"/>
</dbReference>
<evidence type="ECO:0000256" key="9">
    <source>
        <dbReference type="ARBA" id="ARBA00023136"/>
    </source>
</evidence>
<evidence type="ECO:0000256" key="2">
    <source>
        <dbReference type="ARBA" id="ARBA00008749"/>
    </source>
</evidence>
<gene>
    <name evidence="12" type="ORF">POL68_06115</name>
</gene>
<evidence type="ECO:0000313" key="12">
    <source>
        <dbReference type="EMBL" id="MDC0708040.1"/>
    </source>
</evidence>
<accession>A0ABT5D2Z5</accession>
<sequence>MYLAVCAAVFLGAYLLNILMITVGYHRFLAHKAVRLHPALRRAVIRGGNWFTGLDPKAWVVMHRLHHEHSDTPLDPHSPVNVGLLGIGLEQLRNYKKVVIGLLKKQPEYTRYAKDLDFPLSALNRSGLWFLPYVLHGAIGLALGLGVGWLLGAAWFLGMMSHPVQGGIVNALGHAVGGRNFETSDNSRNNHLAAWLILGEGFQNNHHRYPGSASFSYHLHEVDLGYGACVLLEKLGLATIQRGSLIPRPPREQAVGAQARS</sequence>
<protein>
    <submittedName>
        <fullName evidence="12">Acyl-CoA desaturase</fullName>
    </submittedName>
</protein>
<comment type="caution">
    <text evidence="12">The sequence shown here is derived from an EMBL/GenBank/DDBJ whole genome shotgun (WGS) entry which is preliminary data.</text>
</comment>
<name>A0ABT5D2Z5_9BACT</name>
<evidence type="ECO:0000256" key="4">
    <source>
        <dbReference type="ARBA" id="ARBA00022832"/>
    </source>
</evidence>
<keyword evidence="6" id="KW-0560">Oxidoreductase</keyword>
<evidence type="ECO:0000256" key="8">
    <source>
        <dbReference type="ARBA" id="ARBA00023098"/>
    </source>
</evidence>
<comment type="similarity">
    <text evidence="2">Belongs to the fatty acid desaturase type 2 family.</text>
</comment>
<keyword evidence="5 10" id="KW-1133">Transmembrane helix</keyword>
<evidence type="ECO:0000256" key="10">
    <source>
        <dbReference type="SAM" id="Phobius"/>
    </source>
</evidence>